<accession>A0A8S9Q5L6</accession>
<evidence type="ECO:0000313" key="2">
    <source>
        <dbReference type="Proteomes" id="UP000712600"/>
    </source>
</evidence>
<evidence type="ECO:0000313" key="1">
    <source>
        <dbReference type="EMBL" id="KAF3536241.1"/>
    </source>
</evidence>
<gene>
    <name evidence="1" type="ORF">F2Q69_00022148</name>
</gene>
<sequence length="154" mass="17774">MGSSTSLMCRLIPHNEMAIIKGFASNAHNFKKSYFFLRLDSASVVESCIPIFRRRWNQKVTNPLPQSTEYLLVVRNLLRGGPYFWEEELEPSMNDFFLMPRERDELFRNFLDSQGSGSHPDQVKLPGFDTLDPNMDDFFDFRLPLAAGKSTELS</sequence>
<dbReference type="Proteomes" id="UP000712600">
    <property type="component" value="Unassembled WGS sequence"/>
</dbReference>
<dbReference type="EMBL" id="QGKX02001290">
    <property type="protein sequence ID" value="KAF3536241.1"/>
    <property type="molecule type" value="Genomic_DNA"/>
</dbReference>
<proteinExistence type="predicted"/>
<name>A0A8S9Q5L6_BRACR</name>
<comment type="caution">
    <text evidence="1">The sequence shown here is derived from an EMBL/GenBank/DDBJ whole genome shotgun (WGS) entry which is preliminary data.</text>
</comment>
<reference evidence="1" key="1">
    <citation type="submission" date="2019-12" db="EMBL/GenBank/DDBJ databases">
        <title>Genome sequencing and annotation of Brassica cretica.</title>
        <authorList>
            <person name="Studholme D.J."/>
            <person name="Sarris P."/>
        </authorList>
    </citation>
    <scope>NUCLEOTIDE SEQUENCE</scope>
    <source>
        <strain evidence="1">PFS-109/04</strain>
        <tissue evidence="1">Leaf</tissue>
    </source>
</reference>
<dbReference type="AlphaFoldDB" id="A0A8S9Q5L6"/>
<protein>
    <submittedName>
        <fullName evidence="1">Uncharacterized protein</fullName>
    </submittedName>
</protein>
<organism evidence="1 2">
    <name type="scientific">Brassica cretica</name>
    <name type="common">Mustard</name>
    <dbReference type="NCBI Taxonomy" id="69181"/>
    <lineage>
        <taxon>Eukaryota</taxon>
        <taxon>Viridiplantae</taxon>
        <taxon>Streptophyta</taxon>
        <taxon>Embryophyta</taxon>
        <taxon>Tracheophyta</taxon>
        <taxon>Spermatophyta</taxon>
        <taxon>Magnoliopsida</taxon>
        <taxon>eudicotyledons</taxon>
        <taxon>Gunneridae</taxon>
        <taxon>Pentapetalae</taxon>
        <taxon>rosids</taxon>
        <taxon>malvids</taxon>
        <taxon>Brassicales</taxon>
        <taxon>Brassicaceae</taxon>
        <taxon>Brassiceae</taxon>
        <taxon>Brassica</taxon>
    </lineage>
</organism>